<keyword evidence="7" id="KW-0479">Metal-binding</keyword>
<dbReference type="InterPro" id="IPR036397">
    <property type="entry name" value="RNaseH_sf"/>
</dbReference>
<dbReference type="SUPFAM" id="SSF53098">
    <property type="entry name" value="Ribonuclease H-like"/>
    <property type="match status" value="1"/>
</dbReference>
<keyword evidence="8" id="KW-0255">Endonuclease</keyword>
<name>A0ABS3ED49_9HYPH</name>
<dbReference type="EMBL" id="JAFLNA010000001">
    <property type="protein sequence ID" value="MBO0129643.1"/>
    <property type="molecule type" value="Genomic_DNA"/>
</dbReference>
<sequence>MTDILHIYADGSFDAASGSGGWAFVVMDGDQQIHAAAGSTPRPSNNTFEVLAVIQALSWLEREAPTVTAVIWTDSAHVVEGFDRWRHIWRGNGWKRVRANYHERRRPIPDAELWQELDDLLLRHRGVRIQLCKGHSGIAGNLMANKAARAAVANSFK</sequence>
<comment type="similarity">
    <text evidence="3">Belongs to the RNase H family.</text>
</comment>
<keyword evidence="13" id="KW-1185">Reference proteome</keyword>
<protein>
    <recommendedName>
        <fullName evidence="5">ribonuclease H</fullName>
        <ecNumber evidence="5">3.1.26.4</ecNumber>
    </recommendedName>
</protein>
<evidence type="ECO:0000256" key="8">
    <source>
        <dbReference type="ARBA" id="ARBA00022759"/>
    </source>
</evidence>
<organism evidence="12 13">
    <name type="scientific">Agrobacterium burrii</name>
    <dbReference type="NCBI Taxonomy" id="2815339"/>
    <lineage>
        <taxon>Bacteria</taxon>
        <taxon>Pseudomonadati</taxon>
        <taxon>Pseudomonadota</taxon>
        <taxon>Alphaproteobacteria</taxon>
        <taxon>Hyphomicrobiales</taxon>
        <taxon>Rhizobiaceae</taxon>
        <taxon>Rhizobium/Agrobacterium group</taxon>
        <taxon>Agrobacterium</taxon>
        <taxon>Agrobacterium tumefaciens complex</taxon>
    </lineage>
</organism>
<comment type="caution">
    <text evidence="12">The sequence shown here is derived from an EMBL/GenBank/DDBJ whole genome shotgun (WGS) entry which is preliminary data.</text>
</comment>
<gene>
    <name evidence="12" type="ORF">JZX89_02660</name>
</gene>
<dbReference type="CDD" id="cd09278">
    <property type="entry name" value="RNase_HI_prokaryote_like"/>
    <property type="match status" value="1"/>
</dbReference>
<accession>A0ABS3ED49</accession>
<feature type="domain" description="RNase H type-1" evidence="11">
    <location>
        <begin position="1"/>
        <end position="153"/>
    </location>
</feature>
<dbReference type="RefSeq" id="WP_207132981.1">
    <property type="nucleotide sequence ID" value="NZ_JAFLNA010000001.1"/>
</dbReference>
<dbReference type="InterPro" id="IPR002156">
    <property type="entry name" value="RNaseH_domain"/>
</dbReference>
<evidence type="ECO:0000256" key="10">
    <source>
        <dbReference type="ARBA" id="ARBA00022842"/>
    </source>
</evidence>
<proteinExistence type="inferred from homology"/>
<evidence type="ECO:0000256" key="3">
    <source>
        <dbReference type="ARBA" id="ARBA00005300"/>
    </source>
</evidence>
<evidence type="ECO:0000313" key="12">
    <source>
        <dbReference type="EMBL" id="MBO0129643.1"/>
    </source>
</evidence>
<dbReference type="InterPro" id="IPR022892">
    <property type="entry name" value="RNaseHI"/>
</dbReference>
<reference evidence="12 13" key="1">
    <citation type="submission" date="2021-03" db="EMBL/GenBank/DDBJ databases">
        <title>Whole genome sequence of Agrobacterium sp. strain Rnr.</title>
        <authorList>
            <person name="Mafakheri H."/>
            <person name="Taghavi S.M."/>
            <person name="Nemanja K."/>
            <person name="Osdaghi E."/>
        </authorList>
    </citation>
    <scope>NUCLEOTIDE SEQUENCE [LARGE SCALE GENOMIC DNA]</scope>
    <source>
        <strain evidence="12 13">Rnr</strain>
    </source>
</reference>
<evidence type="ECO:0000256" key="5">
    <source>
        <dbReference type="ARBA" id="ARBA00012180"/>
    </source>
</evidence>
<dbReference type="PANTHER" id="PTHR10642:SF26">
    <property type="entry name" value="RIBONUCLEASE H1"/>
    <property type="match status" value="1"/>
</dbReference>
<comment type="catalytic activity">
    <reaction evidence="1">
        <text>Endonucleolytic cleavage to 5'-phosphomonoester.</text>
        <dbReference type="EC" id="3.1.26.4"/>
    </reaction>
</comment>
<comment type="subunit">
    <text evidence="4">Monomer.</text>
</comment>
<evidence type="ECO:0000256" key="4">
    <source>
        <dbReference type="ARBA" id="ARBA00011245"/>
    </source>
</evidence>
<evidence type="ECO:0000256" key="9">
    <source>
        <dbReference type="ARBA" id="ARBA00022801"/>
    </source>
</evidence>
<keyword evidence="10" id="KW-0460">Magnesium</keyword>
<dbReference type="InterPro" id="IPR050092">
    <property type="entry name" value="RNase_H"/>
</dbReference>
<dbReference type="InterPro" id="IPR012337">
    <property type="entry name" value="RNaseH-like_sf"/>
</dbReference>
<dbReference type="PROSITE" id="PS50879">
    <property type="entry name" value="RNASE_H_1"/>
    <property type="match status" value="1"/>
</dbReference>
<dbReference type="Pfam" id="PF00075">
    <property type="entry name" value="RNase_H"/>
    <property type="match status" value="1"/>
</dbReference>
<evidence type="ECO:0000256" key="6">
    <source>
        <dbReference type="ARBA" id="ARBA00022722"/>
    </source>
</evidence>
<evidence type="ECO:0000256" key="2">
    <source>
        <dbReference type="ARBA" id="ARBA00001946"/>
    </source>
</evidence>
<keyword evidence="6" id="KW-0540">Nuclease</keyword>
<comment type="cofactor">
    <cofactor evidence="2">
        <name>Mg(2+)</name>
        <dbReference type="ChEBI" id="CHEBI:18420"/>
    </cofactor>
</comment>
<dbReference type="Proteomes" id="UP000664699">
    <property type="component" value="Unassembled WGS sequence"/>
</dbReference>
<evidence type="ECO:0000313" key="13">
    <source>
        <dbReference type="Proteomes" id="UP000664699"/>
    </source>
</evidence>
<dbReference type="EC" id="3.1.26.4" evidence="5"/>
<evidence type="ECO:0000256" key="7">
    <source>
        <dbReference type="ARBA" id="ARBA00022723"/>
    </source>
</evidence>
<keyword evidence="9" id="KW-0378">Hydrolase</keyword>
<dbReference type="PANTHER" id="PTHR10642">
    <property type="entry name" value="RIBONUCLEASE H1"/>
    <property type="match status" value="1"/>
</dbReference>
<dbReference type="Gene3D" id="3.30.420.10">
    <property type="entry name" value="Ribonuclease H-like superfamily/Ribonuclease H"/>
    <property type="match status" value="1"/>
</dbReference>
<evidence type="ECO:0000259" key="11">
    <source>
        <dbReference type="PROSITE" id="PS50879"/>
    </source>
</evidence>
<evidence type="ECO:0000256" key="1">
    <source>
        <dbReference type="ARBA" id="ARBA00000077"/>
    </source>
</evidence>